<proteinExistence type="predicted"/>
<feature type="transmembrane region" description="Helical" evidence="1">
    <location>
        <begin position="110"/>
        <end position="132"/>
    </location>
</feature>
<evidence type="ECO:0000313" key="3">
    <source>
        <dbReference type="Proteomes" id="UP001589740"/>
    </source>
</evidence>
<keyword evidence="3" id="KW-1185">Reference proteome</keyword>
<feature type="transmembrane region" description="Helical" evidence="1">
    <location>
        <begin position="48"/>
        <end position="72"/>
    </location>
</feature>
<dbReference type="EMBL" id="JBHMAH010000007">
    <property type="protein sequence ID" value="MFB9860111.1"/>
    <property type="molecule type" value="Genomic_DNA"/>
</dbReference>
<keyword evidence="1" id="KW-1133">Transmembrane helix</keyword>
<dbReference type="Proteomes" id="UP001589740">
    <property type="component" value="Unassembled WGS sequence"/>
</dbReference>
<sequence length="136" mass="15210">MKKIIVSGLVAGIASGVLLFLVCAYVEYSAEIELMTLLLNIDFVYDGELHLLVETAIHLVVSIVLATVLKGFHIYRPSLYMPAMVTAWASTVVLYFILPQAAVQSINLEGHIGFLLWVIFHIGFFELLHLFFKRGI</sequence>
<keyword evidence="1" id="KW-0812">Transmembrane</keyword>
<dbReference type="RefSeq" id="WP_380569718.1">
    <property type="nucleotide sequence ID" value="NZ_JBHMAH010000007.1"/>
</dbReference>
<organism evidence="2 3">
    <name type="scientific">Salinicoccus siamensis</name>
    <dbReference type="NCBI Taxonomy" id="381830"/>
    <lineage>
        <taxon>Bacteria</taxon>
        <taxon>Bacillati</taxon>
        <taxon>Bacillota</taxon>
        <taxon>Bacilli</taxon>
        <taxon>Bacillales</taxon>
        <taxon>Staphylococcaceae</taxon>
        <taxon>Salinicoccus</taxon>
    </lineage>
</organism>
<evidence type="ECO:0000313" key="2">
    <source>
        <dbReference type="EMBL" id="MFB9860111.1"/>
    </source>
</evidence>
<name>A0ABV5Z1X7_9STAP</name>
<gene>
    <name evidence="2" type="ORF">ACFFLE_03175</name>
</gene>
<keyword evidence="1" id="KW-0472">Membrane</keyword>
<accession>A0ABV5Z1X7</accession>
<reference evidence="2 3" key="1">
    <citation type="submission" date="2024-09" db="EMBL/GenBank/DDBJ databases">
        <authorList>
            <person name="Sun Q."/>
            <person name="Mori K."/>
        </authorList>
    </citation>
    <scope>NUCLEOTIDE SEQUENCE [LARGE SCALE GENOMIC DNA]</scope>
    <source>
        <strain evidence="2 3">JCM 12822</strain>
    </source>
</reference>
<comment type="caution">
    <text evidence="2">The sequence shown here is derived from an EMBL/GenBank/DDBJ whole genome shotgun (WGS) entry which is preliminary data.</text>
</comment>
<feature type="transmembrane region" description="Helical" evidence="1">
    <location>
        <begin position="79"/>
        <end position="98"/>
    </location>
</feature>
<protein>
    <submittedName>
        <fullName evidence="2">Uncharacterized protein</fullName>
    </submittedName>
</protein>
<evidence type="ECO:0000256" key="1">
    <source>
        <dbReference type="SAM" id="Phobius"/>
    </source>
</evidence>